<dbReference type="Proteomes" id="UP000265515">
    <property type="component" value="Unassembled WGS sequence"/>
</dbReference>
<dbReference type="AlphaFoldDB" id="A0A388LCY1"/>
<proteinExistence type="predicted"/>
<dbReference type="Gramene" id="GBG80154">
    <property type="protein sequence ID" value="GBG80154"/>
    <property type="gene ID" value="CBR_g30522"/>
</dbReference>
<protein>
    <submittedName>
        <fullName evidence="2">Uncharacterized protein</fullName>
    </submittedName>
</protein>
<organism evidence="2 3">
    <name type="scientific">Chara braunii</name>
    <name type="common">Braun's stonewort</name>
    <dbReference type="NCBI Taxonomy" id="69332"/>
    <lineage>
        <taxon>Eukaryota</taxon>
        <taxon>Viridiplantae</taxon>
        <taxon>Streptophyta</taxon>
        <taxon>Charophyceae</taxon>
        <taxon>Charales</taxon>
        <taxon>Characeae</taxon>
        <taxon>Chara</taxon>
    </lineage>
</organism>
<keyword evidence="3" id="KW-1185">Reference proteome</keyword>
<accession>A0A388LCY1</accession>
<feature type="region of interest" description="Disordered" evidence="1">
    <location>
        <begin position="16"/>
        <end position="44"/>
    </location>
</feature>
<feature type="region of interest" description="Disordered" evidence="1">
    <location>
        <begin position="151"/>
        <end position="179"/>
    </location>
</feature>
<name>A0A388LCY1_CHABU</name>
<feature type="compositionally biased region" description="Basic and acidic residues" evidence="1">
    <location>
        <begin position="21"/>
        <end position="41"/>
    </location>
</feature>
<evidence type="ECO:0000256" key="1">
    <source>
        <dbReference type="SAM" id="MobiDB-lite"/>
    </source>
</evidence>
<feature type="region of interest" description="Disordered" evidence="1">
    <location>
        <begin position="205"/>
        <end position="224"/>
    </location>
</feature>
<gene>
    <name evidence="2" type="ORF">CBR_g30522</name>
</gene>
<comment type="caution">
    <text evidence="2">The sequence shown here is derived from an EMBL/GenBank/DDBJ whole genome shotgun (WGS) entry which is preliminary data.</text>
</comment>
<sequence>MREELRQCDDATDYYFNEKQYSVEEQQRDHQKQHSDEEQQREPAVQVEVAMTVGTAVTLNIGGAATANSGNGGEQQQVVMMAMVNGGSIRCYLVPCSYEVVFTKNDTDVRKYMRKELDKYLQGRESSMESEPRCGDWYYEEGLDGRSRKQELRWHGGPPLGPLGPKWRGPSGEDARDGYALEPSWDRNAVDDRWNFHWGELRDRRWRSPRPTPPGSPYEVGRSSGMSCQSLRVQAMPPRVPHRLHLRGSPIMSRPLREPPYLGALQGGCTDERSFGERREVSVSECLSCIAIEGGGSPCLEFRETVTNPYLKDETPICGSESFSINTARTDVPSDLDRSAQDTKKITLEEGRFGVYGVRFEELPLSALGPKDGETEEGNFGKTCSPGMMCKSRRGCESTARVVIEDVRVENPRLSLDEDWADELINRGVRRYKVGVTYDEMKTSGPMCGGLMSPVESNPAEMEALEYSGKLVSDLPMGPQVVLEKGKPFQKEVKVETNVKTIVRGGFYLAKELVISSFGAVCLGVAIGIWRRVAVTLCRVRLYSPGMGVQFS</sequence>
<evidence type="ECO:0000313" key="3">
    <source>
        <dbReference type="Proteomes" id="UP000265515"/>
    </source>
</evidence>
<evidence type="ECO:0000313" key="2">
    <source>
        <dbReference type="EMBL" id="GBG80154.1"/>
    </source>
</evidence>
<reference evidence="2 3" key="1">
    <citation type="journal article" date="2018" name="Cell">
        <title>The Chara Genome: Secondary Complexity and Implications for Plant Terrestrialization.</title>
        <authorList>
            <person name="Nishiyama T."/>
            <person name="Sakayama H."/>
            <person name="Vries J.D."/>
            <person name="Buschmann H."/>
            <person name="Saint-Marcoux D."/>
            <person name="Ullrich K.K."/>
            <person name="Haas F.B."/>
            <person name="Vanderstraeten L."/>
            <person name="Becker D."/>
            <person name="Lang D."/>
            <person name="Vosolsobe S."/>
            <person name="Rombauts S."/>
            <person name="Wilhelmsson P.K.I."/>
            <person name="Janitza P."/>
            <person name="Kern R."/>
            <person name="Heyl A."/>
            <person name="Rumpler F."/>
            <person name="Villalobos L.I.A.C."/>
            <person name="Clay J.M."/>
            <person name="Skokan R."/>
            <person name="Toyoda A."/>
            <person name="Suzuki Y."/>
            <person name="Kagoshima H."/>
            <person name="Schijlen E."/>
            <person name="Tajeshwar N."/>
            <person name="Catarino B."/>
            <person name="Hetherington A.J."/>
            <person name="Saltykova A."/>
            <person name="Bonnot C."/>
            <person name="Breuninger H."/>
            <person name="Symeonidi A."/>
            <person name="Radhakrishnan G.V."/>
            <person name="Van Nieuwerburgh F."/>
            <person name="Deforce D."/>
            <person name="Chang C."/>
            <person name="Karol K.G."/>
            <person name="Hedrich R."/>
            <person name="Ulvskov P."/>
            <person name="Glockner G."/>
            <person name="Delwiche C.F."/>
            <person name="Petrasek J."/>
            <person name="Van de Peer Y."/>
            <person name="Friml J."/>
            <person name="Beilby M."/>
            <person name="Dolan L."/>
            <person name="Kohara Y."/>
            <person name="Sugano S."/>
            <person name="Fujiyama A."/>
            <person name="Delaux P.-M."/>
            <person name="Quint M."/>
            <person name="TheiBen G."/>
            <person name="Hagemann M."/>
            <person name="Harholt J."/>
            <person name="Dunand C."/>
            <person name="Zachgo S."/>
            <person name="Langdale J."/>
            <person name="Maumus F."/>
            <person name="Straeten D.V.D."/>
            <person name="Gould S.B."/>
            <person name="Rensing S.A."/>
        </authorList>
    </citation>
    <scope>NUCLEOTIDE SEQUENCE [LARGE SCALE GENOMIC DNA]</scope>
    <source>
        <strain evidence="2 3">S276</strain>
    </source>
</reference>
<dbReference type="EMBL" id="BFEA01000338">
    <property type="protein sequence ID" value="GBG80154.1"/>
    <property type="molecule type" value="Genomic_DNA"/>
</dbReference>